<reference evidence="1 2" key="1">
    <citation type="submission" date="2019-12" db="EMBL/GenBank/DDBJ databases">
        <title>Chromosome-level assembly of the Caenorhabditis remanei genome.</title>
        <authorList>
            <person name="Teterina A.A."/>
            <person name="Willis J.H."/>
            <person name="Phillips P.C."/>
        </authorList>
    </citation>
    <scope>NUCLEOTIDE SEQUENCE [LARGE SCALE GENOMIC DNA]</scope>
    <source>
        <strain evidence="1 2">PX506</strain>
        <tissue evidence="1">Whole organism</tissue>
    </source>
</reference>
<evidence type="ECO:0000313" key="1">
    <source>
        <dbReference type="EMBL" id="KAF1757835.1"/>
    </source>
</evidence>
<name>A0A6A5GTM6_CAERE</name>
<dbReference type="RefSeq" id="XP_053585000.1">
    <property type="nucleotide sequence ID" value="XM_053730228.1"/>
</dbReference>
<proteinExistence type="predicted"/>
<accession>A0A6A5GTM6</accession>
<dbReference type="CTD" id="78775869"/>
<dbReference type="Proteomes" id="UP000483820">
    <property type="component" value="Chromosome IV"/>
</dbReference>
<dbReference type="GeneID" id="78775869"/>
<sequence length="104" mass="11286">MLVELLPLRCIVQSSENQNKSSLAVEVSITSSSGPNTSGSPCIVYFDVSRLTSIKFETSSSWISGSENSWPNGEWAFVVDGNGTRFNGDCQKKDSDDELGEGHH</sequence>
<protein>
    <submittedName>
        <fullName evidence="1">Uncharacterized protein</fullName>
    </submittedName>
</protein>
<dbReference type="AlphaFoldDB" id="A0A6A5GTM6"/>
<organism evidence="1 2">
    <name type="scientific">Caenorhabditis remanei</name>
    <name type="common">Caenorhabditis vulgaris</name>
    <dbReference type="NCBI Taxonomy" id="31234"/>
    <lineage>
        <taxon>Eukaryota</taxon>
        <taxon>Metazoa</taxon>
        <taxon>Ecdysozoa</taxon>
        <taxon>Nematoda</taxon>
        <taxon>Chromadorea</taxon>
        <taxon>Rhabditida</taxon>
        <taxon>Rhabditina</taxon>
        <taxon>Rhabditomorpha</taxon>
        <taxon>Rhabditoidea</taxon>
        <taxon>Rhabditidae</taxon>
        <taxon>Peloderinae</taxon>
        <taxon>Caenorhabditis</taxon>
    </lineage>
</organism>
<dbReference type="EMBL" id="WUAV01000004">
    <property type="protein sequence ID" value="KAF1757835.1"/>
    <property type="molecule type" value="Genomic_DNA"/>
</dbReference>
<dbReference type="KEGG" id="crq:GCK72_014292"/>
<gene>
    <name evidence="1" type="ORF">GCK72_014292</name>
</gene>
<comment type="caution">
    <text evidence="1">The sequence shown here is derived from an EMBL/GenBank/DDBJ whole genome shotgun (WGS) entry which is preliminary data.</text>
</comment>
<evidence type="ECO:0000313" key="2">
    <source>
        <dbReference type="Proteomes" id="UP000483820"/>
    </source>
</evidence>